<dbReference type="AlphaFoldDB" id="A0AB34IG17"/>
<gene>
    <name evidence="1" type="ORF">AB1Y20_014160</name>
</gene>
<evidence type="ECO:0000313" key="2">
    <source>
        <dbReference type="Proteomes" id="UP001515480"/>
    </source>
</evidence>
<proteinExistence type="predicted"/>
<organism evidence="1 2">
    <name type="scientific">Prymnesium parvum</name>
    <name type="common">Toxic golden alga</name>
    <dbReference type="NCBI Taxonomy" id="97485"/>
    <lineage>
        <taxon>Eukaryota</taxon>
        <taxon>Haptista</taxon>
        <taxon>Haptophyta</taxon>
        <taxon>Prymnesiophyceae</taxon>
        <taxon>Prymnesiales</taxon>
        <taxon>Prymnesiaceae</taxon>
        <taxon>Prymnesium</taxon>
    </lineage>
</organism>
<dbReference type="EMBL" id="JBGBPQ010000028">
    <property type="protein sequence ID" value="KAL1496554.1"/>
    <property type="molecule type" value="Genomic_DNA"/>
</dbReference>
<keyword evidence="2" id="KW-1185">Reference proteome</keyword>
<comment type="caution">
    <text evidence="1">The sequence shown here is derived from an EMBL/GenBank/DDBJ whole genome shotgun (WGS) entry which is preliminary data.</text>
</comment>
<reference evidence="1 2" key="1">
    <citation type="journal article" date="2024" name="Science">
        <title>Giant polyketide synthase enzymes in the biosynthesis of giant marine polyether toxins.</title>
        <authorList>
            <person name="Fallon T.R."/>
            <person name="Shende V.V."/>
            <person name="Wierzbicki I.H."/>
            <person name="Pendleton A.L."/>
            <person name="Watervoot N.F."/>
            <person name="Auber R.P."/>
            <person name="Gonzalez D.J."/>
            <person name="Wisecaver J.H."/>
            <person name="Moore B.S."/>
        </authorList>
    </citation>
    <scope>NUCLEOTIDE SEQUENCE [LARGE SCALE GENOMIC DNA]</scope>
    <source>
        <strain evidence="1 2">12B1</strain>
    </source>
</reference>
<sequence>MSARSGDAAVPPRRRGVRLHLCAARTAASYRSTVAVTFSSHAIATATLAIATSLLAAPVTTAVATPSITIPNPGCHRRFTCALSPTSHASTSLAIPTSTTSLSSATLASTSLAISASSKSLASTSFAESLAPTSFVKSLASTSITNFLAAAYLDHLRTIFATGGPEMDGRVVQLKPGQTGKSGSLRVILHHTW</sequence>
<protein>
    <submittedName>
        <fullName evidence="1">Uncharacterized protein</fullName>
    </submittedName>
</protein>
<accession>A0AB34IG17</accession>
<evidence type="ECO:0000313" key="1">
    <source>
        <dbReference type="EMBL" id="KAL1496554.1"/>
    </source>
</evidence>
<dbReference type="Proteomes" id="UP001515480">
    <property type="component" value="Unassembled WGS sequence"/>
</dbReference>
<name>A0AB34IG17_PRYPA</name>